<sequence length="96" mass="11056">MIPVTPATGRDQAECKNKWRHLRNNFTRERRKNNENPSGSDNAQTRRWVYYDAMQFLIPHVTPRPTSSKVLQTPLNEDTCHETEDGTQDSSISAVI</sequence>
<evidence type="ECO:0000313" key="4">
    <source>
        <dbReference type="Proteomes" id="UP000324222"/>
    </source>
</evidence>
<protein>
    <recommendedName>
        <fullName evidence="2">MADF domain-containing protein</fullName>
    </recommendedName>
</protein>
<evidence type="ECO:0000259" key="2">
    <source>
        <dbReference type="PROSITE" id="PS51029"/>
    </source>
</evidence>
<accession>A0A5B7GDS2</accession>
<feature type="compositionally biased region" description="Polar residues" evidence="1">
    <location>
        <begin position="35"/>
        <end position="45"/>
    </location>
</feature>
<evidence type="ECO:0000313" key="3">
    <source>
        <dbReference type="EMBL" id="MPC55457.1"/>
    </source>
</evidence>
<feature type="region of interest" description="Disordered" evidence="1">
    <location>
        <begin position="62"/>
        <end position="96"/>
    </location>
</feature>
<dbReference type="InterPro" id="IPR006578">
    <property type="entry name" value="MADF-dom"/>
</dbReference>
<reference evidence="3 4" key="1">
    <citation type="submission" date="2019-05" db="EMBL/GenBank/DDBJ databases">
        <title>Another draft genome of Portunus trituberculatus and its Hox gene families provides insights of decapod evolution.</title>
        <authorList>
            <person name="Jeong J.-H."/>
            <person name="Song I."/>
            <person name="Kim S."/>
            <person name="Choi T."/>
            <person name="Kim D."/>
            <person name="Ryu S."/>
            <person name="Kim W."/>
        </authorList>
    </citation>
    <scope>NUCLEOTIDE SEQUENCE [LARGE SCALE GENOMIC DNA]</scope>
    <source>
        <tissue evidence="3">Muscle</tissue>
    </source>
</reference>
<dbReference type="GO" id="GO:0005667">
    <property type="term" value="C:transcription regulator complex"/>
    <property type="evidence" value="ECO:0007669"/>
    <property type="project" value="TreeGrafter"/>
</dbReference>
<feature type="domain" description="MADF" evidence="2">
    <location>
        <begin position="1"/>
        <end position="62"/>
    </location>
</feature>
<organism evidence="3 4">
    <name type="scientific">Portunus trituberculatus</name>
    <name type="common">Swimming crab</name>
    <name type="synonym">Neptunus trituberculatus</name>
    <dbReference type="NCBI Taxonomy" id="210409"/>
    <lineage>
        <taxon>Eukaryota</taxon>
        <taxon>Metazoa</taxon>
        <taxon>Ecdysozoa</taxon>
        <taxon>Arthropoda</taxon>
        <taxon>Crustacea</taxon>
        <taxon>Multicrustacea</taxon>
        <taxon>Malacostraca</taxon>
        <taxon>Eumalacostraca</taxon>
        <taxon>Eucarida</taxon>
        <taxon>Decapoda</taxon>
        <taxon>Pleocyemata</taxon>
        <taxon>Brachyura</taxon>
        <taxon>Eubrachyura</taxon>
        <taxon>Portunoidea</taxon>
        <taxon>Portunidae</taxon>
        <taxon>Portuninae</taxon>
        <taxon>Portunus</taxon>
    </lineage>
</organism>
<feature type="region of interest" description="Disordered" evidence="1">
    <location>
        <begin position="1"/>
        <end position="45"/>
    </location>
</feature>
<dbReference type="PANTHER" id="PTHR12243:SF67">
    <property type="entry name" value="COREPRESSOR OF PANGOLIN, ISOFORM A-RELATED"/>
    <property type="match status" value="1"/>
</dbReference>
<keyword evidence="4" id="KW-1185">Reference proteome</keyword>
<dbReference type="GO" id="GO:0005634">
    <property type="term" value="C:nucleus"/>
    <property type="evidence" value="ECO:0007669"/>
    <property type="project" value="TreeGrafter"/>
</dbReference>
<dbReference type="Proteomes" id="UP000324222">
    <property type="component" value="Unassembled WGS sequence"/>
</dbReference>
<evidence type="ECO:0000256" key="1">
    <source>
        <dbReference type="SAM" id="MobiDB-lite"/>
    </source>
</evidence>
<dbReference type="PANTHER" id="PTHR12243">
    <property type="entry name" value="MADF DOMAIN TRANSCRIPTION FACTOR"/>
    <property type="match status" value="1"/>
</dbReference>
<proteinExistence type="predicted"/>
<name>A0A5B7GDS2_PORTR</name>
<dbReference type="InterPro" id="IPR039353">
    <property type="entry name" value="TF_Adf1"/>
</dbReference>
<dbReference type="Pfam" id="PF10545">
    <property type="entry name" value="MADF_DNA_bdg"/>
    <property type="match status" value="1"/>
</dbReference>
<dbReference type="EMBL" id="VSRR010013196">
    <property type="protein sequence ID" value="MPC55457.1"/>
    <property type="molecule type" value="Genomic_DNA"/>
</dbReference>
<comment type="caution">
    <text evidence="3">The sequence shown here is derived from an EMBL/GenBank/DDBJ whole genome shotgun (WGS) entry which is preliminary data.</text>
</comment>
<feature type="compositionally biased region" description="Polar residues" evidence="1">
    <location>
        <begin position="64"/>
        <end position="76"/>
    </location>
</feature>
<dbReference type="AlphaFoldDB" id="A0A5B7GDS2"/>
<dbReference type="PROSITE" id="PS51029">
    <property type="entry name" value="MADF"/>
    <property type="match status" value="1"/>
</dbReference>
<gene>
    <name evidence="3" type="ORF">E2C01_049392</name>
</gene>
<dbReference type="GO" id="GO:0006357">
    <property type="term" value="P:regulation of transcription by RNA polymerase II"/>
    <property type="evidence" value="ECO:0007669"/>
    <property type="project" value="TreeGrafter"/>
</dbReference>